<dbReference type="OrthoDB" id="9806267at2"/>
<evidence type="ECO:0000256" key="2">
    <source>
        <dbReference type="SAM" id="MobiDB-lite"/>
    </source>
</evidence>
<comment type="caution">
    <text evidence="5">The sequence shown here is derived from an EMBL/GenBank/DDBJ whole genome shotgun (WGS) entry which is preliminary data.</text>
</comment>
<name>W7YKX0_9BACL</name>
<feature type="region of interest" description="Disordered" evidence="2">
    <location>
        <begin position="149"/>
        <end position="214"/>
    </location>
</feature>
<keyword evidence="6" id="KW-1185">Reference proteome</keyword>
<keyword evidence="3" id="KW-0732">Signal</keyword>
<evidence type="ECO:0000256" key="1">
    <source>
        <dbReference type="ARBA" id="ARBA00022801"/>
    </source>
</evidence>
<dbReference type="eggNOG" id="COG0860">
    <property type="taxonomic scope" value="Bacteria"/>
</dbReference>
<dbReference type="Pfam" id="PF11741">
    <property type="entry name" value="AMIN"/>
    <property type="match status" value="1"/>
</dbReference>
<dbReference type="InterPro" id="IPR050695">
    <property type="entry name" value="N-acetylmuramoyl_amidase_3"/>
</dbReference>
<dbReference type="STRING" id="1236976.JCM16418_3252"/>
<evidence type="ECO:0000256" key="3">
    <source>
        <dbReference type="SAM" id="SignalP"/>
    </source>
</evidence>
<dbReference type="EMBL" id="BAVZ01000009">
    <property type="protein sequence ID" value="GAF09132.1"/>
    <property type="molecule type" value="Genomic_DNA"/>
</dbReference>
<dbReference type="GO" id="GO:0008745">
    <property type="term" value="F:N-acetylmuramoyl-L-alanine amidase activity"/>
    <property type="evidence" value="ECO:0007669"/>
    <property type="project" value="InterPro"/>
</dbReference>
<dbReference type="InterPro" id="IPR012854">
    <property type="entry name" value="Cu_amine_oxidase-like_N"/>
</dbReference>
<sequence>MKKFGFLMFLLVFVVMFSSQHQVSAAASAKKIPIILDGKTLKVTGKAEVTNVNSSVMVPFRVVGENLGFDVKWDQKSQKVTLKKAGKTIELSVNKTTATVDGKKVTMLNPPLMKNESVIVPIRFVSEQMGIHVSYDGVNKAVYLTTTDEQTPVQDSDTSKGNGKTPIVPEPPTKTPSTTVPSITPPPTTGKPSTPDGNSSGGKTPTSGSTEPGEVIDPIPAAKGAQVSGISFSENRLMVAIDGDQTIKPNVFKMTNPDRIVVDLPKTVFSELFTSTQSLNAGNQGQLSVTDYPDVSNIRYSVFSNNPPTVRIVMDLNGPKAYSVYNGDSGSGLIIIDLNTSDNSPSVPVGNNGKKVVVIDAGHGNQDPGTIGVTGKKEKDFNLAMAQKVGQLLSNESGIDVVLTRSDDTFLKLEERAKIANSLNADVFISIHANSSTSSAASGSETYYQRDGSKALASVMHKYLVKSTGLSDRKVRYGNFHVIRETKMPAVLLEVGYLSNGKDESTLFTESVQDSVAQGIVSGIKEYLGIK</sequence>
<evidence type="ECO:0000313" key="5">
    <source>
        <dbReference type="EMBL" id="GAF09132.1"/>
    </source>
</evidence>
<feature type="domain" description="MurNAc-LAA" evidence="4">
    <location>
        <begin position="417"/>
        <end position="525"/>
    </location>
</feature>
<feature type="compositionally biased region" description="Polar residues" evidence="2">
    <location>
        <begin position="149"/>
        <end position="162"/>
    </location>
</feature>
<reference evidence="5 6" key="1">
    <citation type="journal article" date="2014" name="Genome Announc.">
        <title>Draft Genome Sequence of Paenibacillus pini JCM 16418T, Isolated from the Rhizosphere of Pine Tree.</title>
        <authorList>
            <person name="Yuki M."/>
            <person name="Oshima K."/>
            <person name="Suda W."/>
            <person name="Oshida Y."/>
            <person name="Kitamura K."/>
            <person name="Iida Y."/>
            <person name="Hattori M."/>
            <person name="Ohkuma M."/>
        </authorList>
    </citation>
    <scope>NUCLEOTIDE SEQUENCE [LARGE SCALE GENOMIC DNA]</scope>
    <source>
        <strain evidence="5 6">JCM 16418</strain>
    </source>
</reference>
<dbReference type="InterPro" id="IPR036582">
    <property type="entry name" value="Mao_N_sf"/>
</dbReference>
<dbReference type="SUPFAM" id="SSF55383">
    <property type="entry name" value="Copper amine oxidase, domain N"/>
    <property type="match status" value="1"/>
</dbReference>
<evidence type="ECO:0000313" key="6">
    <source>
        <dbReference type="Proteomes" id="UP000019364"/>
    </source>
</evidence>
<keyword evidence="1" id="KW-0378">Hydrolase</keyword>
<feature type="compositionally biased region" description="Low complexity" evidence="2">
    <location>
        <begin position="190"/>
        <end position="210"/>
    </location>
</feature>
<dbReference type="SUPFAM" id="SSF53187">
    <property type="entry name" value="Zn-dependent exopeptidases"/>
    <property type="match status" value="1"/>
</dbReference>
<dbReference type="Gene3D" id="3.30.457.10">
    <property type="entry name" value="Copper amine oxidase-like, N-terminal domain"/>
    <property type="match status" value="1"/>
</dbReference>
<dbReference type="SMART" id="SM00646">
    <property type="entry name" value="Ami_3"/>
    <property type="match status" value="1"/>
</dbReference>
<dbReference type="InterPro" id="IPR021731">
    <property type="entry name" value="AMIN_dom"/>
</dbReference>
<dbReference type="CDD" id="cd02696">
    <property type="entry name" value="MurNAc-LAA"/>
    <property type="match status" value="1"/>
</dbReference>
<dbReference type="Proteomes" id="UP000019364">
    <property type="component" value="Unassembled WGS sequence"/>
</dbReference>
<accession>W7YKX0</accession>
<dbReference type="Gene3D" id="2.60.40.3500">
    <property type="match status" value="1"/>
</dbReference>
<dbReference type="Pfam" id="PF07833">
    <property type="entry name" value="Cu_amine_oxidN1"/>
    <property type="match status" value="1"/>
</dbReference>
<dbReference type="InterPro" id="IPR002508">
    <property type="entry name" value="MurNAc-LAA_cat"/>
</dbReference>
<gene>
    <name evidence="5" type="ORF">JCM16418_3252</name>
</gene>
<evidence type="ECO:0000259" key="4">
    <source>
        <dbReference type="SMART" id="SM00646"/>
    </source>
</evidence>
<dbReference type="Gene3D" id="3.40.630.40">
    <property type="entry name" value="Zn-dependent exopeptidases"/>
    <property type="match status" value="1"/>
</dbReference>
<dbReference type="AlphaFoldDB" id="W7YKX0"/>
<dbReference type="PANTHER" id="PTHR30404:SF0">
    <property type="entry name" value="N-ACETYLMURAMOYL-L-ALANINE AMIDASE AMIC"/>
    <property type="match status" value="1"/>
</dbReference>
<protein>
    <submittedName>
        <fullName evidence="5">N-acetylmuramoyl-L-alanine amidase</fullName>
    </submittedName>
</protein>
<dbReference type="Pfam" id="PF01520">
    <property type="entry name" value="Amidase_3"/>
    <property type="match status" value="1"/>
</dbReference>
<dbReference type="GO" id="GO:0009253">
    <property type="term" value="P:peptidoglycan catabolic process"/>
    <property type="evidence" value="ECO:0007669"/>
    <property type="project" value="InterPro"/>
</dbReference>
<feature type="chain" id="PRO_5038594884" evidence="3">
    <location>
        <begin position="22"/>
        <end position="531"/>
    </location>
</feature>
<dbReference type="GO" id="GO:0030288">
    <property type="term" value="C:outer membrane-bounded periplasmic space"/>
    <property type="evidence" value="ECO:0007669"/>
    <property type="project" value="TreeGrafter"/>
</dbReference>
<feature type="signal peptide" evidence="3">
    <location>
        <begin position="1"/>
        <end position="21"/>
    </location>
</feature>
<proteinExistence type="predicted"/>
<organism evidence="5 6">
    <name type="scientific">Paenibacillus pini JCM 16418</name>
    <dbReference type="NCBI Taxonomy" id="1236976"/>
    <lineage>
        <taxon>Bacteria</taxon>
        <taxon>Bacillati</taxon>
        <taxon>Bacillota</taxon>
        <taxon>Bacilli</taxon>
        <taxon>Bacillales</taxon>
        <taxon>Paenibacillaceae</taxon>
        <taxon>Paenibacillus</taxon>
    </lineage>
</organism>
<dbReference type="PANTHER" id="PTHR30404">
    <property type="entry name" value="N-ACETYLMURAMOYL-L-ALANINE AMIDASE"/>
    <property type="match status" value="1"/>
</dbReference>